<gene>
    <name evidence="3" type="ORF">EG799_03850</name>
</gene>
<evidence type="ECO:0000256" key="2">
    <source>
        <dbReference type="SAM" id="SignalP"/>
    </source>
</evidence>
<evidence type="ECO:0000313" key="4">
    <source>
        <dbReference type="Proteomes" id="UP000275232"/>
    </source>
</evidence>
<feature type="region of interest" description="Disordered" evidence="1">
    <location>
        <begin position="50"/>
        <end position="80"/>
    </location>
</feature>
<sequence>MTKAIAALGLALVLTGCAQEAELVPAPGETLPPPPYGAADPLTAEDLLELDPLAAPERNVELRRESEEREEDPFDLPPPK</sequence>
<evidence type="ECO:0008006" key="5">
    <source>
        <dbReference type="Google" id="ProtNLM"/>
    </source>
</evidence>
<name>A0A3N5DP28_9SPHN</name>
<organism evidence="3 4">
    <name type="scientific">Aurantiacibacter spongiae</name>
    <dbReference type="NCBI Taxonomy" id="2488860"/>
    <lineage>
        <taxon>Bacteria</taxon>
        <taxon>Pseudomonadati</taxon>
        <taxon>Pseudomonadota</taxon>
        <taxon>Alphaproteobacteria</taxon>
        <taxon>Sphingomonadales</taxon>
        <taxon>Erythrobacteraceae</taxon>
        <taxon>Aurantiacibacter</taxon>
    </lineage>
</organism>
<evidence type="ECO:0000256" key="1">
    <source>
        <dbReference type="SAM" id="MobiDB-lite"/>
    </source>
</evidence>
<dbReference type="AlphaFoldDB" id="A0A3N5DP28"/>
<keyword evidence="4" id="KW-1185">Reference proteome</keyword>
<evidence type="ECO:0000313" key="3">
    <source>
        <dbReference type="EMBL" id="RPF70851.1"/>
    </source>
</evidence>
<keyword evidence="2" id="KW-0732">Signal</keyword>
<dbReference type="PROSITE" id="PS51257">
    <property type="entry name" value="PROKAR_LIPOPROTEIN"/>
    <property type="match status" value="1"/>
</dbReference>
<feature type="signal peptide" evidence="2">
    <location>
        <begin position="1"/>
        <end position="20"/>
    </location>
</feature>
<dbReference type="RefSeq" id="WP_123878721.1">
    <property type="nucleotide sequence ID" value="NZ_RPFZ01000001.1"/>
</dbReference>
<feature type="chain" id="PRO_5018298902" description="Argininosuccinate lyase" evidence="2">
    <location>
        <begin position="21"/>
        <end position="80"/>
    </location>
</feature>
<proteinExistence type="predicted"/>
<protein>
    <recommendedName>
        <fullName evidence="5">Argininosuccinate lyase</fullName>
    </recommendedName>
</protein>
<comment type="caution">
    <text evidence="3">The sequence shown here is derived from an EMBL/GenBank/DDBJ whole genome shotgun (WGS) entry which is preliminary data.</text>
</comment>
<feature type="compositionally biased region" description="Basic and acidic residues" evidence="1">
    <location>
        <begin position="58"/>
        <end position="67"/>
    </location>
</feature>
<dbReference type="EMBL" id="RPFZ01000001">
    <property type="protein sequence ID" value="RPF70851.1"/>
    <property type="molecule type" value="Genomic_DNA"/>
</dbReference>
<accession>A0A3N5DP28</accession>
<reference evidence="3 4" key="1">
    <citation type="submission" date="2018-11" db="EMBL/GenBank/DDBJ databases">
        <title>Erythrobacter spongiae sp. nov., isolated from a marine sponge.</title>
        <authorList>
            <person name="Zhuang L."/>
            <person name="Luo L."/>
        </authorList>
    </citation>
    <scope>NUCLEOTIDE SEQUENCE [LARGE SCALE GENOMIC DNA]</scope>
    <source>
        <strain evidence="3 4">HN-E23</strain>
    </source>
</reference>
<dbReference type="OrthoDB" id="7596860at2"/>
<dbReference type="Proteomes" id="UP000275232">
    <property type="component" value="Unassembled WGS sequence"/>
</dbReference>